<comment type="similarity">
    <text evidence="2 3">Belongs to the outer membrane factor (OMF) (TC 1.B.17) family.</text>
</comment>
<keyword evidence="3" id="KW-0472">Membrane</keyword>
<accession>A0AA93BV17</accession>
<dbReference type="PROSITE" id="PS51257">
    <property type="entry name" value="PROKAR_LIPOPROTEIN"/>
    <property type="match status" value="1"/>
</dbReference>
<gene>
    <name evidence="4" type="ORF">D4100_21640</name>
</gene>
<dbReference type="PANTHER" id="PTHR30203:SF32">
    <property type="entry name" value="CATION EFFLUX SYSTEM PROTEIN CUSC"/>
    <property type="match status" value="1"/>
</dbReference>
<keyword evidence="5" id="KW-1185">Reference proteome</keyword>
<reference evidence="4 5" key="1">
    <citation type="submission" date="2018-09" db="EMBL/GenBank/DDBJ databases">
        <title>Draft genome of a novel serratia sp. strain with antifungal activity.</title>
        <authorList>
            <person name="Dichmann S.I."/>
            <person name="Park B.P."/>
            <person name="Pathiraja D."/>
            <person name="Choi I.-G."/>
            <person name="Stougaard P."/>
            <person name="Hennessy R.C."/>
        </authorList>
    </citation>
    <scope>NUCLEOTIDE SEQUENCE [LARGE SCALE GENOMIC DNA]</scope>
    <source>
        <strain evidence="4 5">S40</strain>
    </source>
</reference>
<comment type="subcellular location">
    <subcellularLocation>
        <location evidence="1 3">Cell outer membrane</location>
        <topology evidence="1 3">Lipid-anchor</topology>
    </subcellularLocation>
</comment>
<dbReference type="EMBL" id="QYYG01000009">
    <property type="protein sequence ID" value="RJF53497.1"/>
    <property type="molecule type" value="Genomic_DNA"/>
</dbReference>
<dbReference type="GO" id="GO:0015562">
    <property type="term" value="F:efflux transmembrane transporter activity"/>
    <property type="evidence" value="ECO:0007669"/>
    <property type="project" value="InterPro"/>
</dbReference>
<keyword evidence="3" id="KW-1134">Transmembrane beta strand</keyword>
<dbReference type="AlphaFoldDB" id="A0AA93BV17"/>
<dbReference type="Gene3D" id="1.20.1600.10">
    <property type="entry name" value="Outer membrane efflux proteins (OEP)"/>
    <property type="match status" value="1"/>
</dbReference>
<dbReference type="NCBIfam" id="TIGR01845">
    <property type="entry name" value="outer_NodT"/>
    <property type="match status" value="1"/>
</dbReference>
<organism evidence="4 5">
    <name type="scientific">Serratia inhibens</name>
    <dbReference type="NCBI Taxonomy" id="2338073"/>
    <lineage>
        <taxon>Bacteria</taxon>
        <taxon>Pseudomonadati</taxon>
        <taxon>Pseudomonadota</taxon>
        <taxon>Gammaproteobacteria</taxon>
        <taxon>Enterobacterales</taxon>
        <taxon>Yersiniaceae</taxon>
        <taxon>Serratia</taxon>
    </lineage>
</organism>
<dbReference type="Pfam" id="PF02321">
    <property type="entry name" value="OEP"/>
    <property type="match status" value="2"/>
</dbReference>
<evidence type="ECO:0000256" key="2">
    <source>
        <dbReference type="ARBA" id="ARBA00007613"/>
    </source>
</evidence>
<dbReference type="GO" id="GO:0009279">
    <property type="term" value="C:cell outer membrane"/>
    <property type="evidence" value="ECO:0007669"/>
    <property type="project" value="UniProtKB-SubCell"/>
</dbReference>
<dbReference type="InterPro" id="IPR003423">
    <property type="entry name" value="OMP_efflux"/>
</dbReference>
<dbReference type="PANTHER" id="PTHR30203">
    <property type="entry name" value="OUTER MEMBRANE CATION EFFLUX PROTEIN"/>
    <property type="match status" value="1"/>
</dbReference>
<protein>
    <submittedName>
        <fullName evidence="4">Efflux transporter outer membrane subunit</fullName>
    </submittedName>
</protein>
<sequence>MNRLLILALVMLLIGGCGQRSPDMGAPQQIALPQQWRVDDEGAGAVRGEATWWDNFNDPQLSALIGSVLASNQDLALAGLQLRMALLDAGLASGNLTPDVTASLSGSNSKALRNAVRQESYRGTLSLSYELDLWGKLARAREQAEWLANATELDRQNTALVLIGTSARLYWQIANLNRQNGNQQAALTIAQGTLQLVKARHAAGDIGQFELLQAGQRVLERGNQLIDLRRQREEARNSLALLFGQSPLMRRWERQSLAIESVAIVQRQPVAVIAQRPDVQAAERRLRAALAGAELARLSFYPALSLSAVLDAGSQVFRQWFSDPTGTVGGTLTLPFIEWRKMRLASEKALLQAQQAEIQFRDAAYRALADVDNAMEQRLDAQRQIGNQQELLAMSRQGVLLAQHQYRSGAVSLQTLLDAQDALLSGENTLSELQYRYLNATMQLWLALGGVASGDDKEKGEKHG</sequence>
<dbReference type="SUPFAM" id="SSF56954">
    <property type="entry name" value="Outer membrane efflux proteins (OEP)"/>
    <property type="match status" value="1"/>
</dbReference>
<keyword evidence="3" id="KW-0564">Palmitate</keyword>
<evidence type="ECO:0000256" key="1">
    <source>
        <dbReference type="ARBA" id="ARBA00004459"/>
    </source>
</evidence>
<dbReference type="Gene3D" id="2.20.200.10">
    <property type="entry name" value="Outer membrane efflux proteins (OEP)"/>
    <property type="match status" value="1"/>
</dbReference>
<dbReference type="InterPro" id="IPR010131">
    <property type="entry name" value="MdtP/NodT-like"/>
</dbReference>
<keyword evidence="3" id="KW-0812">Transmembrane</keyword>
<dbReference type="RefSeq" id="WP_119805226.1">
    <property type="nucleotide sequence ID" value="NZ_QYYG01000009.1"/>
</dbReference>
<proteinExistence type="inferred from homology"/>
<keyword evidence="3" id="KW-0449">Lipoprotein</keyword>
<comment type="caution">
    <text evidence="4">The sequence shown here is derived from an EMBL/GenBank/DDBJ whole genome shotgun (WGS) entry which is preliminary data.</text>
</comment>
<evidence type="ECO:0000313" key="4">
    <source>
        <dbReference type="EMBL" id="RJF53497.1"/>
    </source>
</evidence>
<dbReference type="Proteomes" id="UP000284338">
    <property type="component" value="Unassembled WGS sequence"/>
</dbReference>
<evidence type="ECO:0000256" key="3">
    <source>
        <dbReference type="RuleBase" id="RU362097"/>
    </source>
</evidence>
<name>A0AA93BV17_9GAMM</name>
<evidence type="ECO:0000313" key="5">
    <source>
        <dbReference type="Proteomes" id="UP000284338"/>
    </source>
</evidence>